<reference evidence="2" key="2">
    <citation type="journal article" date="2015" name="Fish Shellfish Immunol.">
        <title>Early steps in the European eel (Anguilla anguilla)-Vibrio vulnificus interaction in the gills: Role of the RtxA13 toxin.</title>
        <authorList>
            <person name="Callol A."/>
            <person name="Pajuelo D."/>
            <person name="Ebbesson L."/>
            <person name="Teles M."/>
            <person name="MacKenzie S."/>
            <person name="Amaro C."/>
        </authorList>
    </citation>
    <scope>NUCLEOTIDE SEQUENCE</scope>
</reference>
<accession>A0A0E9QLA8</accession>
<organism evidence="2">
    <name type="scientific">Anguilla anguilla</name>
    <name type="common">European freshwater eel</name>
    <name type="synonym">Muraena anguilla</name>
    <dbReference type="NCBI Taxonomy" id="7936"/>
    <lineage>
        <taxon>Eukaryota</taxon>
        <taxon>Metazoa</taxon>
        <taxon>Chordata</taxon>
        <taxon>Craniata</taxon>
        <taxon>Vertebrata</taxon>
        <taxon>Euteleostomi</taxon>
        <taxon>Actinopterygii</taxon>
        <taxon>Neopterygii</taxon>
        <taxon>Teleostei</taxon>
        <taxon>Anguilliformes</taxon>
        <taxon>Anguillidae</taxon>
        <taxon>Anguilla</taxon>
    </lineage>
</organism>
<protein>
    <submittedName>
        <fullName evidence="2">Uncharacterized protein</fullName>
    </submittedName>
</protein>
<name>A0A0E9QLA8_ANGAN</name>
<evidence type="ECO:0000256" key="1">
    <source>
        <dbReference type="SAM" id="MobiDB-lite"/>
    </source>
</evidence>
<feature type="compositionally biased region" description="Basic and acidic residues" evidence="1">
    <location>
        <begin position="1"/>
        <end position="15"/>
    </location>
</feature>
<proteinExistence type="predicted"/>
<sequence>MDRQDKKKDNYKGAERQSAIIFQRKT</sequence>
<dbReference type="AlphaFoldDB" id="A0A0E9QLA8"/>
<dbReference type="EMBL" id="GBXM01090906">
    <property type="protein sequence ID" value="JAH17671.1"/>
    <property type="molecule type" value="Transcribed_RNA"/>
</dbReference>
<reference evidence="2" key="1">
    <citation type="submission" date="2014-11" db="EMBL/GenBank/DDBJ databases">
        <authorList>
            <person name="Amaro Gonzalez C."/>
        </authorList>
    </citation>
    <scope>NUCLEOTIDE SEQUENCE</scope>
</reference>
<feature type="region of interest" description="Disordered" evidence="1">
    <location>
        <begin position="1"/>
        <end position="26"/>
    </location>
</feature>
<evidence type="ECO:0000313" key="2">
    <source>
        <dbReference type="EMBL" id="JAH17671.1"/>
    </source>
</evidence>